<organism evidence="2 3">
    <name type="scientific">Herbaspirillum robiniae</name>
    <dbReference type="NCBI Taxonomy" id="2014887"/>
    <lineage>
        <taxon>Bacteria</taxon>
        <taxon>Pseudomonadati</taxon>
        <taxon>Pseudomonadota</taxon>
        <taxon>Betaproteobacteria</taxon>
        <taxon>Burkholderiales</taxon>
        <taxon>Oxalobacteraceae</taxon>
        <taxon>Herbaspirillum</taxon>
    </lineage>
</organism>
<proteinExistence type="predicted"/>
<dbReference type="RefSeq" id="WP_148664515.1">
    <property type="nucleotide sequence ID" value="NZ_CP018845.1"/>
</dbReference>
<sequence length="59" mass="6580">MILQLDFYGIDHLLSAFEGMGSLNDVVLQRYDGNTAIVPSVETNNFQHCGRKSIRLPAN</sequence>
<reference evidence="2 3" key="1">
    <citation type="journal article" date="2020" name="Front. Plant Sci.">
        <title>Isolation of Rhizosphere Bacteria That Improve Quality and Water Stress Tolerance in Greenhouse Ornamentals.</title>
        <authorList>
            <person name="Nordstedt N.P."/>
            <person name="Jones M.L."/>
        </authorList>
    </citation>
    <scope>NUCLEOTIDE SEQUENCE [LARGE SCALE GENOMIC DNA]</scope>
    <source>
        <strain evidence="2 3">C6C2</strain>
    </source>
</reference>
<gene>
    <name evidence="2" type="ORF">HNO84_20705</name>
</gene>
<comment type="caution">
    <text evidence="2">The sequence shown here is derived from an EMBL/GenBank/DDBJ whole genome shotgun (WGS) entry which is preliminary data.</text>
</comment>
<dbReference type="InterPro" id="IPR054239">
    <property type="entry name" value="DUF6966"/>
</dbReference>
<dbReference type="EMBL" id="JABFMT010000032">
    <property type="protein sequence ID" value="NUU04037.1"/>
    <property type="molecule type" value="Genomic_DNA"/>
</dbReference>
<protein>
    <recommendedName>
        <fullName evidence="1">DUF6966 domain-containing protein</fullName>
    </recommendedName>
</protein>
<evidence type="ECO:0000313" key="2">
    <source>
        <dbReference type="EMBL" id="NUU04037.1"/>
    </source>
</evidence>
<keyword evidence="3" id="KW-1185">Reference proteome</keyword>
<evidence type="ECO:0000313" key="3">
    <source>
        <dbReference type="Proteomes" id="UP000536746"/>
    </source>
</evidence>
<dbReference type="Proteomes" id="UP000536746">
    <property type="component" value="Unassembled WGS sequence"/>
</dbReference>
<dbReference type="Pfam" id="PF22294">
    <property type="entry name" value="DUF6966"/>
    <property type="match status" value="1"/>
</dbReference>
<accession>A0ABX2M010</accession>
<feature type="domain" description="DUF6966" evidence="1">
    <location>
        <begin position="4"/>
        <end position="34"/>
    </location>
</feature>
<evidence type="ECO:0000259" key="1">
    <source>
        <dbReference type="Pfam" id="PF22294"/>
    </source>
</evidence>
<name>A0ABX2M010_9BURK</name>